<dbReference type="PIRSF" id="PIRSF016184">
    <property type="entry name" value="PhzC_PhzF"/>
    <property type="match status" value="1"/>
</dbReference>
<evidence type="ECO:0000256" key="1">
    <source>
        <dbReference type="PIRSR" id="PIRSR016184-1"/>
    </source>
</evidence>
<evidence type="ECO:0000313" key="3">
    <source>
        <dbReference type="Proteomes" id="UP000636960"/>
    </source>
</evidence>
<dbReference type="EMBL" id="BOMV01000058">
    <property type="protein sequence ID" value="GIE97791.1"/>
    <property type="molecule type" value="Genomic_DNA"/>
</dbReference>
<accession>A0A919MS18</accession>
<comment type="caution">
    <text evidence="2">The sequence shown here is derived from an EMBL/GenBank/DDBJ whole genome shotgun (WGS) entry which is preliminary data.</text>
</comment>
<reference evidence="2" key="1">
    <citation type="submission" date="2021-01" db="EMBL/GenBank/DDBJ databases">
        <title>Whole genome shotgun sequence of Actinoplanes rishiriensis NBRC 108556.</title>
        <authorList>
            <person name="Komaki H."/>
            <person name="Tamura T."/>
        </authorList>
    </citation>
    <scope>NUCLEOTIDE SEQUENCE</scope>
    <source>
        <strain evidence="2">NBRC 108556</strain>
    </source>
</reference>
<dbReference type="NCBIfam" id="TIGR00654">
    <property type="entry name" value="PhzF_family"/>
    <property type="match status" value="1"/>
</dbReference>
<dbReference type="PANTHER" id="PTHR13774">
    <property type="entry name" value="PHENAZINE BIOSYNTHESIS PROTEIN"/>
    <property type="match status" value="1"/>
</dbReference>
<protein>
    <submittedName>
        <fullName evidence="2">Phenazine biosynthesis protein</fullName>
    </submittedName>
</protein>
<feature type="active site" evidence="1">
    <location>
        <position position="47"/>
    </location>
</feature>
<dbReference type="RefSeq" id="WP_203784840.1">
    <property type="nucleotide sequence ID" value="NZ_BOMV01000058.1"/>
</dbReference>
<evidence type="ECO:0000313" key="2">
    <source>
        <dbReference type="EMBL" id="GIE97791.1"/>
    </source>
</evidence>
<dbReference type="Proteomes" id="UP000636960">
    <property type="component" value="Unassembled WGS sequence"/>
</dbReference>
<dbReference type="Pfam" id="PF02567">
    <property type="entry name" value="PhzC-PhzF"/>
    <property type="match status" value="1"/>
</dbReference>
<dbReference type="InterPro" id="IPR003719">
    <property type="entry name" value="Phenazine_PhzF-like"/>
</dbReference>
<keyword evidence="3" id="KW-1185">Reference proteome</keyword>
<organism evidence="2 3">
    <name type="scientific">Paractinoplanes rishiriensis</name>
    <dbReference type="NCBI Taxonomy" id="1050105"/>
    <lineage>
        <taxon>Bacteria</taxon>
        <taxon>Bacillati</taxon>
        <taxon>Actinomycetota</taxon>
        <taxon>Actinomycetes</taxon>
        <taxon>Micromonosporales</taxon>
        <taxon>Micromonosporaceae</taxon>
        <taxon>Paractinoplanes</taxon>
    </lineage>
</organism>
<dbReference type="AlphaFoldDB" id="A0A919MS18"/>
<dbReference type="PANTHER" id="PTHR13774:SF32">
    <property type="entry name" value="ANTISENSE-ENHANCING SEQUENCE 1"/>
    <property type="match status" value="1"/>
</dbReference>
<sequence>MSTVAYEIVDVFTDRPFAGNPLAVVYGADDLAGDQMHTLAREFNLAETVFVLPPTAPAATYRARIFTPESELPFAGHPSVGAAVTSMRRGLFPPGRVVQECGAGLLTVDVLEAGAATLTGAAPTLGAPLDPEPLLAIAGLTPADFAGDEVAAPRSAGCGLAWVILPVRREALASVRVDAAAAEKAGVTDLSVVAWSGGEAYARVFVPGGAVPEDPATGSAALGLGVWLVAAGWLPGDGESAYRVHQGLEMKRPSLLDCTVIAAGGAATSATVTGQVCPIARGEIAVPPFIG</sequence>
<dbReference type="GO" id="GO:0016853">
    <property type="term" value="F:isomerase activity"/>
    <property type="evidence" value="ECO:0007669"/>
    <property type="project" value="TreeGrafter"/>
</dbReference>
<dbReference type="Gene3D" id="3.10.310.10">
    <property type="entry name" value="Diaminopimelate Epimerase, Chain A, domain 1"/>
    <property type="match status" value="2"/>
</dbReference>
<dbReference type="SUPFAM" id="SSF54506">
    <property type="entry name" value="Diaminopimelate epimerase-like"/>
    <property type="match status" value="1"/>
</dbReference>
<proteinExistence type="predicted"/>
<dbReference type="GO" id="GO:0005737">
    <property type="term" value="C:cytoplasm"/>
    <property type="evidence" value="ECO:0007669"/>
    <property type="project" value="TreeGrafter"/>
</dbReference>
<name>A0A919MS18_9ACTN</name>
<gene>
    <name evidence="2" type="ORF">Ari01nite_52560</name>
</gene>